<dbReference type="STRING" id="1969733.B5V00_03930"/>
<dbReference type="Proteomes" id="UP000193136">
    <property type="component" value="Unassembled WGS sequence"/>
</dbReference>
<dbReference type="OrthoDB" id="9811492at2"/>
<dbReference type="RefSeq" id="WP_085009456.1">
    <property type="nucleotide sequence ID" value="NZ_NAAD01000003.1"/>
</dbReference>
<dbReference type="AlphaFoldDB" id="A0A1X0YBH6"/>
<accession>A0A1X0YBH6</accession>
<dbReference type="InterPro" id="IPR021778">
    <property type="entry name" value="Se/S_carrier-like"/>
</dbReference>
<proteinExistence type="predicted"/>
<evidence type="ECO:0000313" key="2">
    <source>
        <dbReference type="EMBL" id="ORJ62443.1"/>
    </source>
</evidence>
<protein>
    <recommendedName>
        <fullName evidence="1">Putative Se/S carrier protein-like domain-containing protein</fullName>
    </recommendedName>
</protein>
<dbReference type="EMBL" id="NAAD01000003">
    <property type="protein sequence ID" value="ORJ62443.1"/>
    <property type="molecule type" value="Genomic_DNA"/>
</dbReference>
<keyword evidence="3" id="KW-1185">Reference proteome</keyword>
<gene>
    <name evidence="2" type="ORF">B5V00_03930</name>
</gene>
<organism evidence="2 3">
    <name type="scientific">Geothermobacter hydrogeniphilus</name>
    <dbReference type="NCBI Taxonomy" id="1969733"/>
    <lineage>
        <taxon>Bacteria</taxon>
        <taxon>Pseudomonadati</taxon>
        <taxon>Thermodesulfobacteriota</taxon>
        <taxon>Desulfuromonadia</taxon>
        <taxon>Desulfuromonadales</taxon>
        <taxon>Geothermobacteraceae</taxon>
        <taxon>Geothermobacter</taxon>
    </lineage>
</organism>
<evidence type="ECO:0000259" key="1">
    <source>
        <dbReference type="Pfam" id="PF11823"/>
    </source>
</evidence>
<dbReference type="Pfam" id="PF11823">
    <property type="entry name" value="Se_S_carrier"/>
    <property type="match status" value="1"/>
</dbReference>
<reference evidence="2 3" key="1">
    <citation type="submission" date="2017-03" db="EMBL/GenBank/DDBJ databases">
        <title>Genome sequence of Geothermobacter sp. EPR-M, Deep-Sea Iron Reducer.</title>
        <authorList>
            <person name="Tully B."/>
            <person name="Savalia P."/>
            <person name="Abuyen K."/>
            <person name="Baughan C."/>
            <person name="Romero E."/>
            <person name="Ronkowski C."/>
            <person name="Torres B."/>
            <person name="Tremblay J."/>
            <person name="Trujillo A."/>
            <person name="Tyler M."/>
            <person name="Perez-Rodriguez I."/>
            <person name="Amend J."/>
        </authorList>
    </citation>
    <scope>NUCLEOTIDE SEQUENCE [LARGE SCALE GENOMIC DNA]</scope>
    <source>
        <strain evidence="2 3">EPR-M</strain>
    </source>
</reference>
<comment type="caution">
    <text evidence="2">The sequence shown here is derived from an EMBL/GenBank/DDBJ whole genome shotgun (WGS) entry which is preliminary data.</text>
</comment>
<evidence type="ECO:0000313" key="3">
    <source>
        <dbReference type="Proteomes" id="UP000193136"/>
    </source>
</evidence>
<sequence>MVKKGDLVAIFHSIHRVMKAEKLLKSADANILLIPVPRQLSSDCGLAIRIVAEDRARVLALLDEARLSPVELHEKQEGGFELLP</sequence>
<name>A0A1X0YBH6_9BACT</name>
<feature type="domain" description="Putative Se/S carrier protein-like" evidence="1">
    <location>
        <begin position="7"/>
        <end position="74"/>
    </location>
</feature>